<dbReference type="AlphaFoldDB" id="A0A0K8MK56"/>
<reference evidence="1 2" key="1">
    <citation type="journal article" date="2015" name="BMC Genomics">
        <title>Comparative genomics of Fructobacillus spp. and Leuconostoc spp. reveals niche-specific evolution of Fructobacillus spp.</title>
        <authorList>
            <person name="Endo A."/>
            <person name="Tanizawa Y."/>
            <person name="Tanaka N."/>
            <person name="Maeno S."/>
            <person name="Kumar H."/>
            <person name="Shiwa Y."/>
            <person name="Okada S."/>
            <person name="Yoshikawa H."/>
            <person name="Dicks L."/>
            <person name="Nakagawa J."/>
            <person name="Arita M."/>
        </authorList>
    </citation>
    <scope>NUCLEOTIDE SEQUENCE [LARGE SCALE GENOMIC DNA]</scope>
    <source>
        <strain evidence="1 2">JCM 12225</strain>
    </source>
</reference>
<proteinExistence type="predicted"/>
<keyword evidence="1" id="KW-0808">Transferase</keyword>
<dbReference type="RefSeq" id="WP_061993844.1">
    <property type="nucleotide sequence ID" value="NZ_DF968005.1"/>
</dbReference>
<name>A0A0K8MK56_9LACO</name>
<gene>
    <name evidence="1" type="ORF">FFIC_285780</name>
</gene>
<evidence type="ECO:0000313" key="1">
    <source>
        <dbReference type="EMBL" id="GAP00559.1"/>
    </source>
</evidence>
<evidence type="ECO:0000313" key="2">
    <source>
        <dbReference type="Proteomes" id="UP000253891"/>
    </source>
</evidence>
<protein>
    <submittedName>
        <fullName evidence="1">SAM-dependent methyltransferase</fullName>
    </submittedName>
</protein>
<dbReference type="EMBL" id="DF968005">
    <property type="protein sequence ID" value="GAP00559.1"/>
    <property type="molecule type" value="Genomic_DNA"/>
</dbReference>
<keyword evidence="2" id="KW-1185">Reference proteome</keyword>
<dbReference type="InterPro" id="IPR029063">
    <property type="entry name" value="SAM-dependent_MTases_sf"/>
</dbReference>
<dbReference type="SUPFAM" id="SSF53335">
    <property type="entry name" value="S-adenosyl-L-methionine-dependent methyltransferases"/>
    <property type="match status" value="1"/>
</dbReference>
<keyword evidence="1" id="KW-0489">Methyltransferase</keyword>
<dbReference type="Proteomes" id="UP000253891">
    <property type="component" value="Unassembled WGS sequence"/>
</dbReference>
<organism evidence="1 2">
    <name type="scientific">Fructobacillus ficulneus</name>
    <dbReference type="NCBI Taxonomy" id="157463"/>
    <lineage>
        <taxon>Bacteria</taxon>
        <taxon>Bacillati</taxon>
        <taxon>Bacillota</taxon>
        <taxon>Bacilli</taxon>
        <taxon>Lactobacillales</taxon>
        <taxon>Lactobacillaceae</taxon>
        <taxon>Fructobacillus</taxon>
    </lineage>
</organism>
<dbReference type="OrthoDB" id="9792989at2"/>
<dbReference type="STRING" id="157463.GCA_001047075_01439"/>
<dbReference type="GO" id="GO:0032259">
    <property type="term" value="P:methylation"/>
    <property type="evidence" value="ECO:0007669"/>
    <property type="project" value="UniProtKB-KW"/>
</dbReference>
<dbReference type="GO" id="GO:0008168">
    <property type="term" value="F:methyltransferase activity"/>
    <property type="evidence" value="ECO:0007669"/>
    <property type="project" value="UniProtKB-KW"/>
</dbReference>
<accession>A0A0K8MK56</accession>
<dbReference type="Gene3D" id="3.40.50.150">
    <property type="entry name" value="Vaccinia Virus protein VP39"/>
    <property type="match status" value="1"/>
</dbReference>
<sequence>MQISNRSFIQNILENTIQAGALVLDGAAATGLNTRFLASRVGSQGQVLSFHQHKEDANKTASSLFMAGLQDRVAVINGELDASKLQAEIGKFTKLDLAILDYGSDTDQALPVAEQITDQAQLLFDHLKDTGLLVVNIAKNNNQGPQSFSLTDEDMENATYQTTTDTTYLFEKVPAE</sequence>